<evidence type="ECO:0000256" key="2">
    <source>
        <dbReference type="SAM" id="MobiDB-lite"/>
    </source>
</evidence>
<evidence type="ECO:0000313" key="3">
    <source>
        <dbReference type="EMBL" id="PZQ49745.1"/>
    </source>
</evidence>
<organism evidence="3 4">
    <name type="scientific">Rhodovulum sulfidophilum</name>
    <name type="common">Rhodobacter sulfidophilus</name>
    <dbReference type="NCBI Taxonomy" id="35806"/>
    <lineage>
        <taxon>Bacteria</taxon>
        <taxon>Pseudomonadati</taxon>
        <taxon>Pseudomonadota</taxon>
        <taxon>Alphaproteobacteria</taxon>
        <taxon>Rhodobacterales</taxon>
        <taxon>Paracoccaceae</taxon>
        <taxon>Rhodovulum</taxon>
    </lineage>
</organism>
<dbReference type="AlphaFoldDB" id="A0A2W5NG51"/>
<gene>
    <name evidence="3" type="ORF">DI556_09750</name>
</gene>
<dbReference type="Proteomes" id="UP000249185">
    <property type="component" value="Unassembled WGS sequence"/>
</dbReference>
<keyword evidence="1" id="KW-0175">Coiled coil</keyword>
<evidence type="ECO:0000313" key="4">
    <source>
        <dbReference type="Proteomes" id="UP000249185"/>
    </source>
</evidence>
<dbReference type="InterPro" id="IPR016913">
    <property type="entry name" value="UCP029215"/>
</dbReference>
<protein>
    <recommendedName>
        <fullName evidence="5">DUF2213 domain-containing protein</fullName>
    </recommendedName>
</protein>
<dbReference type="Pfam" id="PF09979">
    <property type="entry name" value="DUF2213"/>
    <property type="match status" value="1"/>
</dbReference>
<feature type="region of interest" description="Disordered" evidence="2">
    <location>
        <begin position="380"/>
        <end position="405"/>
    </location>
</feature>
<feature type="compositionally biased region" description="Low complexity" evidence="2">
    <location>
        <begin position="387"/>
        <end position="398"/>
    </location>
</feature>
<dbReference type="PIRSF" id="PIRSF029215">
    <property type="entry name" value="UCP029215"/>
    <property type="match status" value="1"/>
</dbReference>
<feature type="region of interest" description="Disordered" evidence="2">
    <location>
        <begin position="1"/>
        <end position="21"/>
    </location>
</feature>
<comment type="caution">
    <text evidence="3">The sequence shown here is derived from an EMBL/GenBank/DDBJ whole genome shotgun (WGS) entry which is preliminary data.</text>
</comment>
<name>A0A2W5NG51_RHOSU</name>
<feature type="compositionally biased region" description="Basic residues" evidence="2">
    <location>
        <begin position="1"/>
        <end position="15"/>
    </location>
</feature>
<sequence length="405" mass="44366">MVQPREHRRLHRRPGHGFSVPLHGRRLRRLDDRPADEGTLVVTRFDTAPLPRVRKTPEGYLRGEAIVTRTGVFTYVNADGTERRELRHPDDILHEDSLGTMKMIPVTIDHPRELVGAGNASSLQVGMTGETVRVDGQHIVASLTITSEQGIQAIRRGDQQLSLGYHLDLEEEAGIHEGEAYTHRQRNVRYNHLALVRKARAGDAARLNLDGAAILSEESDMTDKTMARVTIRGLNYDAAPEVEHHVAELNAQITRMDGEARTAASTITKLTAERDEHQARADKAEKDLAEARSDAAIERRVAARLALDGKAKALFPAIKLDGKSTRAVMVEALGHVHKGLNLDAKSDDYIEARFDAAVEAKAKPGAGGAEALSPRFDGVTHSDAEGESAALAAANARHNAWRTQQ</sequence>
<proteinExistence type="predicted"/>
<evidence type="ECO:0008006" key="5">
    <source>
        <dbReference type="Google" id="ProtNLM"/>
    </source>
</evidence>
<evidence type="ECO:0000256" key="1">
    <source>
        <dbReference type="SAM" id="Coils"/>
    </source>
</evidence>
<accession>A0A2W5NG51</accession>
<dbReference type="EMBL" id="QFPW01000006">
    <property type="protein sequence ID" value="PZQ49745.1"/>
    <property type="molecule type" value="Genomic_DNA"/>
</dbReference>
<feature type="coiled-coil region" evidence="1">
    <location>
        <begin position="267"/>
        <end position="301"/>
    </location>
</feature>
<reference evidence="3 4" key="1">
    <citation type="submission" date="2017-08" db="EMBL/GenBank/DDBJ databases">
        <title>Infants hospitalized years apart are colonized by the same room-sourced microbial strains.</title>
        <authorList>
            <person name="Brooks B."/>
            <person name="Olm M.R."/>
            <person name="Firek B.A."/>
            <person name="Baker R."/>
            <person name="Thomas B.C."/>
            <person name="Morowitz M.J."/>
            <person name="Banfield J.F."/>
        </authorList>
    </citation>
    <scope>NUCLEOTIDE SEQUENCE [LARGE SCALE GENOMIC DNA]</scope>
    <source>
        <strain evidence="3">S2_005_002_R2_34</strain>
    </source>
</reference>